<sequence length="94" mass="10804">MSLLRCNKFHPADLFITAIHMANIGININFTGIKFIKYCVQCQLQYIIAPGNSRKPFQTLSAEALPWNIKMFHNSTKTVRVEFSSSKQRQLTLE</sequence>
<dbReference type="Proteomes" id="UP000183832">
    <property type="component" value="Unassembled WGS sequence"/>
</dbReference>
<name>A0A1J1I594_9DIPT</name>
<keyword evidence="2" id="KW-1185">Reference proteome</keyword>
<evidence type="ECO:0000313" key="1">
    <source>
        <dbReference type="EMBL" id="CRK95355.1"/>
    </source>
</evidence>
<organism evidence="1 2">
    <name type="scientific">Clunio marinus</name>
    <dbReference type="NCBI Taxonomy" id="568069"/>
    <lineage>
        <taxon>Eukaryota</taxon>
        <taxon>Metazoa</taxon>
        <taxon>Ecdysozoa</taxon>
        <taxon>Arthropoda</taxon>
        <taxon>Hexapoda</taxon>
        <taxon>Insecta</taxon>
        <taxon>Pterygota</taxon>
        <taxon>Neoptera</taxon>
        <taxon>Endopterygota</taxon>
        <taxon>Diptera</taxon>
        <taxon>Nematocera</taxon>
        <taxon>Chironomoidea</taxon>
        <taxon>Chironomidae</taxon>
        <taxon>Clunio</taxon>
    </lineage>
</organism>
<proteinExistence type="predicted"/>
<evidence type="ECO:0000313" key="2">
    <source>
        <dbReference type="Proteomes" id="UP000183832"/>
    </source>
</evidence>
<gene>
    <name evidence="1" type="ORF">CLUMA_CG008863</name>
</gene>
<reference evidence="1 2" key="1">
    <citation type="submission" date="2015-04" db="EMBL/GenBank/DDBJ databases">
        <authorList>
            <person name="Syromyatnikov M.Y."/>
            <person name="Popov V.N."/>
        </authorList>
    </citation>
    <scope>NUCLEOTIDE SEQUENCE [LARGE SCALE GENOMIC DNA]</scope>
</reference>
<accession>A0A1J1I594</accession>
<protein>
    <submittedName>
        <fullName evidence="1">CLUMA_CG008863, isoform A</fullName>
    </submittedName>
</protein>
<dbReference type="EMBL" id="CVRI01000041">
    <property type="protein sequence ID" value="CRK95355.1"/>
    <property type="molecule type" value="Genomic_DNA"/>
</dbReference>
<dbReference type="AlphaFoldDB" id="A0A1J1I594"/>